<evidence type="ECO:0008006" key="3">
    <source>
        <dbReference type="Google" id="ProtNLM"/>
    </source>
</evidence>
<organism evidence="1 2">
    <name type="scientific">Methanosarcina lacustris Z-7289</name>
    <dbReference type="NCBI Taxonomy" id="1434111"/>
    <lineage>
        <taxon>Archaea</taxon>
        <taxon>Methanobacteriati</taxon>
        <taxon>Methanobacteriota</taxon>
        <taxon>Stenosarchaea group</taxon>
        <taxon>Methanomicrobia</taxon>
        <taxon>Methanosarcinales</taxon>
        <taxon>Methanosarcinaceae</taxon>
        <taxon>Methanosarcina</taxon>
    </lineage>
</organism>
<protein>
    <recommendedName>
        <fullName evidence="3">Metal-binding protein</fullName>
    </recommendedName>
</protein>
<name>A0A0E3S5D4_9EURY</name>
<dbReference type="AlphaFoldDB" id="A0A0E3S5D4"/>
<dbReference type="Proteomes" id="UP000033072">
    <property type="component" value="Chromosome"/>
</dbReference>
<dbReference type="Pfam" id="PF08901">
    <property type="entry name" value="DUF1847"/>
    <property type="match status" value="1"/>
</dbReference>
<keyword evidence="2" id="KW-1185">Reference proteome</keyword>
<dbReference type="EMBL" id="CP009515">
    <property type="protein sequence ID" value="AKB76319.1"/>
    <property type="molecule type" value="Genomic_DNA"/>
</dbReference>
<dbReference type="PATRIC" id="fig|1434111.4.peg.4033"/>
<accession>A0A0E3S5D4</accession>
<dbReference type="HOGENOM" id="CLU_091350_1_0_2"/>
<evidence type="ECO:0000313" key="2">
    <source>
        <dbReference type="Proteomes" id="UP000033072"/>
    </source>
</evidence>
<gene>
    <name evidence="1" type="ORF">MSLAZ_3058</name>
</gene>
<dbReference type="GeneID" id="24807934"/>
<reference evidence="1 2" key="1">
    <citation type="submission" date="2014-07" db="EMBL/GenBank/DDBJ databases">
        <title>Methanogenic archaea and the global carbon cycle.</title>
        <authorList>
            <person name="Henriksen J.R."/>
            <person name="Luke J."/>
            <person name="Reinhart S."/>
            <person name="Benedict M.N."/>
            <person name="Youngblut N.D."/>
            <person name="Metcalf M.E."/>
            <person name="Whitaker R.J."/>
            <person name="Metcalf W.W."/>
        </authorList>
    </citation>
    <scope>NUCLEOTIDE SEQUENCE [LARGE SCALE GENOMIC DNA]</scope>
    <source>
        <strain evidence="1 2">Z-7289</strain>
    </source>
</reference>
<dbReference type="OrthoDB" id="59661at2157"/>
<proteinExistence type="predicted"/>
<dbReference type="STRING" id="1434111.MSLAZ_3058"/>
<evidence type="ECO:0000313" key="1">
    <source>
        <dbReference type="EMBL" id="AKB76319.1"/>
    </source>
</evidence>
<dbReference type="RefSeq" id="WP_048128479.1">
    <property type="nucleotide sequence ID" value="NZ_CP009515.1"/>
</dbReference>
<dbReference type="InterPro" id="IPR014997">
    <property type="entry name" value="DUF1847"/>
</dbReference>
<dbReference type="KEGG" id="mls:MSLAZ_3058"/>
<sequence length="190" mass="21360">MKCALCDEKNCYKGKDCTSIKDEISYEGGDLDSMQASAEIEARYYMEKTRIEELILYAQKMGYKKLGIAFCIGLQREAKIIHRILAKDFEVFSVCCKVCGIDKEDFNLEKLYGEGFEATCNPIGQAKVLNESETDLNIIVGLCIGHDILFTQHSEAPVTTLVVKDRVLAHNPVGAIYSGYYLKKRFGITE</sequence>